<dbReference type="InterPro" id="IPR036249">
    <property type="entry name" value="Thioredoxin-like_sf"/>
</dbReference>
<comment type="caution">
    <text evidence="3">The sequence shown here is derived from an EMBL/GenBank/DDBJ whole genome shotgun (WGS) entry which is preliminary data.</text>
</comment>
<evidence type="ECO:0000259" key="2">
    <source>
        <dbReference type="Pfam" id="PF00085"/>
    </source>
</evidence>
<reference evidence="3 4" key="1">
    <citation type="submission" date="2019-09" db="EMBL/GenBank/DDBJ databases">
        <title>Genome sequence and assembly of Taibaiella sp.</title>
        <authorList>
            <person name="Chhetri G."/>
        </authorList>
    </citation>
    <scope>NUCLEOTIDE SEQUENCE [LARGE SCALE GENOMIC DNA]</scope>
    <source>
        <strain evidence="3 4">KVB11</strain>
    </source>
</reference>
<proteinExistence type="predicted"/>
<dbReference type="RefSeq" id="WP_150033107.1">
    <property type="nucleotide sequence ID" value="NZ_VWSH01000003.1"/>
</dbReference>
<dbReference type="EMBL" id="VWSH01000003">
    <property type="protein sequence ID" value="KAA5533360.1"/>
    <property type="molecule type" value="Genomic_DNA"/>
</dbReference>
<feature type="domain" description="Thioredoxin" evidence="2">
    <location>
        <begin position="83"/>
        <end position="162"/>
    </location>
</feature>
<gene>
    <name evidence="3" type="ORF">F0919_12510</name>
</gene>
<keyword evidence="4" id="KW-1185">Reference proteome</keyword>
<accession>A0A5M6CFZ4</accession>
<dbReference type="Proteomes" id="UP000323632">
    <property type="component" value="Unassembled WGS sequence"/>
</dbReference>
<sequence length="176" mass="20118">MKNLLAAIFLIINILSFSQTMAQTQVQSNFEILKGKNDSDIVYRGPLTFDDISRVPAFHLEAAAENYNPKTKAIKALSNELADYKLVVFLGTWCEDSHRMIPELYKVLKLVNYPMESLSLIALDREKLDKNDITPPYEITRVPTIIVLKDNKETGRITEVPDKSVEQDLLKILRKH</sequence>
<name>A0A5M6CFZ4_9BACT</name>
<dbReference type="Pfam" id="PF00085">
    <property type="entry name" value="Thioredoxin"/>
    <property type="match status" value="1"/>
</dbReference>
<dbReference type="InterPro" id="IPR013766">
    <property type="entry name" value="Thioredoxin_domain"/>
</dbReference>
<dbReference type="SUPFAM" id="SSF52833">
    <property type="entry name" value="Thioredoxin-like"/>
    <property type="match status" value="1"/>
</dbReference>
<dbReference type="Gene3D" id="3.40.30.10">
    <property type="entry name" value="Glutaredoxin"/>
    <property type="match status" value="1"/>
</dbReference>
<evidence type="ECO:0000313" key="4">
    <source>
        <dbReference type="Proteomes" id="UP000323632"/>
    </source>
</evidence>
<organism evidence="3 4">
    <name type="scientific">Taibaiella lutea</name>
    <dbReference type="NCBI Taxonomy" id="2608001"/>
    <lineage>
        <taxon>Bacteria</taxon>
        <taxon>Pseudomonadati</taxon>
        <taxon>Bacteroidota</taxon>
        <taxon>Chitinophagia</taxon>
        <taxon>Chitinophagales</taxon>
        <taxon>Chitinophagaceae</taxon>
        <taxon>Taibaiella</taxon>
    </lineage>
</organism>
<evidence type="ECO:0000313" key="3">
    <source>
        <dbReference type="EMBL" id="KAA5533360.1"/>
    </source>
</evidence>
<dbReference type="AlphaFoldDB" id="A0A5M6CFZ4"/>
<evidence type="ECO:0000256" key="1">
    <source>
        <dbReference type="SAM" id="SignalP"/>
    </source>
</evidence>
<feature type="signal peptide" evidence="1">
    <location>
        <begin position="1"/>
        <end position="22"/>
    </location>
</feature>
<feature type="chain" id="PRO_5024369480" description="Thioredoxin domain-containing protein" evidence="1">
    <location>
        <begin position="23"/>
        <end position="176"/>
    </location>
</feature>
<keyword evidence="1" id="KW-0732">Signal</keyword>
<protein>
    <recommendedName>
        <fullName evidence="2">Thioredoxin domain-containing protein</fullName>
    </recommendedName>
</protein>